<evidence type="ECO:0000313" key="8">
    <source>
        <dbReference type="Proteomes" id="UP000000253"/>
    </source>
</evidence>
<organism evidence="7 8">
    <name type="scientific">Methanococcus maripaludis (strain C5 / ATCC BAA-1333)</name>
    <dbReference type="NCBI Taxonomy" id="402880"/>
    <lineage>
        <taxon>Archaea</taxon>
        <taxon>Methanobacteriati</taxon>
        <taxon>Methanobacteriota</taxon>
        <taxon>Methanomada group</taxon>
        <taxon>Methanococci</taxon>
        <taxon>Methanococcales</taxon>
        <taxon>Methanococcaceae</taxon>
        <taxon>Methanococcus</taxon>
    </lineage>
</organism>
<dbReference type="Proteomes" id="UP000000253">
    <property type="component" value="Chromosome"/>
</dbReference>
<dbReference type="PANTHER" id="PTHR47627:SF1">
    <property type="entry name" value="RUBREDOXIN-1-RELATED"/>
    <property type="match status" value="1"/>
</dbReference>
<dbReference type="RefSeq" id="WP_011869120.1">
    <property type="nucleotide sequence ID" value="NC_009135.1"/>
</dbReference>
<evidence type="ECO:0000256" key="5">
    <source>
        <dbReference type="ARBA" id="ARBA00023004"/>
    </source>
</evidence>
<evidence type="ECO:0000256" key="3">
    <source>
        <dbReference type="ARBA" id="ARBA00022723"/>
    </source>
</evidence>
<keyword evidence="5" id="KW-0408">Iron</keyword>
<keyword evidence="2" id="KW-0813">Transport</keyword>
<evidence type="ECO:0000256" key="2">
    <source>
        <dbReference type="ARBA" id="ARBA00022448"/>
    </source>
</evidence>
<reference evidence="7 8" key="1">
    <citation type="submission" date="2007-03" db="EMBL/GenBank/DDBJ databases">
        <title>Complete sequence of chromosome of Methanococcus maripaludis C5.</title>
        <authorList>
            <consortium name="US DOE Joint Genome Institute"/>
            <person name="Copeland A."/>
            <person name="Lucas S."/>
            <person name="Lapidus A."/>
            <person name="Barry K."/>
            <person name="Glavina del Rio T."/>
            <person name="Dalin E."/>
            <person name="Tice H."/>
            <person name="Pitluck S."/>
            <person name="Chertkov O."/>
            <person name="Brettin T."/>
            <person name="Bruce D."/>
            <person name="Han C."/>
            <person name="Detter J.C."/>
            <person name="Schmutz J."/>
            <person name="Larimer F."/>
            <person name="Land M."/>
            <person name="Hauser L."/>
            <person name="Kyrpides N."/>
            <person name="Mikhailova N."/>
            <person name="Sieprawska-Lupa M."/>
            <person name="Whitman W.B."/>
            <person name="Richardson P."/>
        </authorList>
    </citation>
    <scope>NUCLEOTIDE SEQUENCE [LARGE SCALE GENOMIC DNA]</scope>
    <source>
        <strain evidence="8">C5 / ATCC BAA-1333</strain>
    </source>
</reference>
<dbReference type="KEGG" id="mmq:MmarC5_1371"/>
<protein>
    <submittedName>
        <fullName evidence="7">Rubredoxin-type Fe(Cys)4 protein</fullName>
    </submittedName>
</protein>
<evidence type="ECO:0000259" key="6">
    <source>
        <dbReference type="PROSITE" id="PS50903"/>
    </source>
</evidence>
<dbReference type="Pfam" id="PF00301">
    <property type="entry name" value="Rubredoxin"/>
    <property type="match status" value="1"/>
</dbReference>
<evidence type="ECO:0000313" key="7">
    <source>
        <dbReference type="EMBL" id="ABO35669.1"/>
    </source>
</evidence>
<sequence length="45" mass="5213">MSVWKCTICGYEYDEEKEGKKFSELPDTWTCPMCGAKKSAFVEKK</sequence>
<dbReference type="SUPFAM" id="SSF57802">
    <property type="entry name" value="Rubredoxin-like"/>
    <property type="match status" value="1"/>
</dbReference>
<name>A4FZN5_METM5</name>
<dbReference type="InterPro" id="IPR024934">
    <property type="entry name" value="Rubredoxin-like_dom"/>
</dbReference>
<dbReference type="AlphaFoldDB" id="A4FZN5"/>
<comment type="function">
    <text evidence="1">Rubredoxin is a small nonheme, iron protein lacking acid-labile sulfide. Its single Fe, chelated to 4 Cys, functions as an electron acceptor and may also stabilize the conformation of the molecule.</text>
</comment>
<proteinExistence type="predicted"/>
<dbReference type="STRING" id="402880.MmarC5_1371"/>
<keyword evidence="3" id="KW-0479">Metal-binding</keyword>
<dbReference type="GeneID" id="4929040"/>
<evidence type="ECO:0000256" key="1">
    <source>
        <dbReference type="ARBA" id="ARBA00002360"/>
    </source>
</evidence>
<dbReference type="GO" id="GO:0009055">
    <property type="term" value="F:electron transfer activity"/>
    <property type="evidence" value="ECO:0007669"/>
    <property type="project" value="TreeGrafter"/>
</dbReference>
<accession>A4FZN5</accession>
<dbReference type="PANTHER" id="PTHR47627">
    <property type="entry name" value="RUBREDOXIN"/>
    <property type="match status" value="1"/>
</dbReference>
<feature type="domain" description="Rubredoxin-like" evidence="6">
    <location>
        <begin position="1"/>
        <end position="44"/>
    </location>
</feature>
<evidence type="ECO:0000256" key="4">
    <source>
        <dbReference type="ARBA" id="ARBA00022982"/>
    </source>
</evidence>
<dbReference type="PROSITE" id="PS00202">
    <property type="entry name" value="RUBREDOXIN"/>
    <property type="match status" value="1"/>
</dbReference>
<gene>
    <name evidence="7" type="ordered locus">MmarC5_1371</name>
</gene>
<dbReference type="HOGENOM" id="CLU_128747_4_1_2"/>
<dbReference type="Gene3D" id="2.20.28.10">
    <property type="match status" value="1"/>
</dbReference>
<dbReference type="PROSITE" id="PS50903">
    <property type="entry name" value="RUBREDOXIN_LIKE"/>
    <property type="match status" value="1"/>
</dbReference>
<dbReference type="EMBL" id="CP000609">
    <property type="protein sequence ID" value="ABO35669.1"/>
    <property type="molecule type" value="Genomic_DNA"/>
</dbReference>
<dbReference type="InterPro" id="IPR018527">
    <property type="entry name" value="Rubredoxin_Fe_BS"/>
</dbReference>
<dbReference type="GO" id="GO:0005506">
    <property type="term" value="F:iron ion binding"/>
    <property type="evidence" value="ECO:0007669"/>
    <property type="project" value="InterPro"/>
</dbReference>
<keyword evidence="4" id="KW-0249">Electron transport</keyword>
<dbReference type="InterPro" id="IPR024935">
    <property type="entry name" value="Rubredoxin_dom"/>
</dbReference>
<dbReference type="eggNOG" id="arCOG04391">
    <property type="taxonomic scope" value="Archaea"/>
</dbReference>
<dbReference type="InterPro" id="IPR050526">
    <property type="entry name" value="Rubredoxin_ET"/>
</dbReference>
<dbReference type="GO" id="GO:0043448">
    <property type="term" value="P:alkane catabolic process"/>
    <property type="evidence" value="ECO:0007669"/>
    <property type="project" value="TreeGrafter"/>
</dbReference>